<reference evidence="1" key="1">
    <citation type="submission" date="2015-12" db="EMBL/GenBank/DDBJ databases">
        <title>Gene expression during late stages of embryo sac development: a critical building block for successful pollen-pistil interactions.</title>
        <authorList>
            <person name="Liu Y."/>
            <person name="Joly V."/>
            <person name="Sabar M."/>
            <person name="Matton D.P."/>
        </authorList>
    </citation>
    <scope>NUCLEOTIDE SEQUENCE</scope>
</reference>
<dbReference type="AlphaFoldDB" id="A0A0V0GXN3"/>
<dbReference type="EMBL" id="GEDG01029429">
    <property type="protein sequence ID" value="JAP12551.1"/>
    <property type="molecule type" value="Transcribed_RNA"/>
</dbReference>
<protein>
    <submittedName>
        <fullName evidence="1">Putative ovule protein</fullName>
    </submittedName>
</protein>
<accession>A0A0V0GXN3</accession>
<proteinExistence type="predicted"/>
<evidence type="ECO:0000313" key="1">
    <source>
        <dbReference type="EMBL" id="JAP12551.1"/>
    </source>
</evidence>
<organism evidence="1">
    <name type="scientific">Solanum chacoense</name>
    <name type="common">Chaco potato</name>
    <dbReference type="NCBI Taxonomy" id="4108"/>
    <lineage>
        <taxon>Eukaryota</taxon>
        <taxon>Viridiplantae</taxon>
        <taxon>Streptophyta</taxon>
        <taxon>Embryophyta</taxon>
        <taxon>Tracheophyta</taxon>
        <taxon>Spermatophyta</taxon>
        <taxon>Magnoliopsida</taxon>
        <taxon>eudicotyledons</taxon>
        <taxon>Gunneridae</taxon>
        <taxon>Pentapetalae</taxon>
        <taxon>asterids</taxon>
        <taxon>lamiids</taxon>
        <taxon>Solanales</taxon>
        <taxon>Solanaceae</taxon>
        <taxon>Solanoideae</taxon>
        <taxon>Solaneae</taxon>
        <taxon>Solanum</taxon>
    </lineage>
</organism>
<name>A0A0V0GXN3_SOLCH</name>
<sequence length="106" mass="11736">MIHDQSTEAVEGMNDAAQLVSELPYVLSPPSSNELKENAASAENIGLSDSNETGTVLQLRMIKLLIYRPTSTNSWMCSKEQFLEQLRISLFHVLCTAMLNAVFLSC</sequence>